<accession>A0A2H0W784</accession>
<name>A0A2H0W784_9BACT</name>
<organism evidence="2 3">
    <name type="scientific">Candidatus Buchananbacteria bacterium CG10_big_fil_rev_8_21_14_0_10_33_19</name>
    <dbReference type="NCBI Taxonomy" id="1974525"/>
    <lineage>
        <taxon>Bacteria</taxon>
        <taxon>Candidatus Buchananiibacteriota</taxon>
    </lineage>
</organism>
<dbReference type="Proteomes" id="UP000229056">
    <property type="component" value="Unassembled WGS sequence"/>
</dbReference>
<dbReference type="EMBL" id="PEZY01000004">
    <property type="protein sequence ID" value="PIS06451.1"/>
    <property type="molecule type" value="Genomic_DNA"/>
</dbReference>
<evidence type="ECO:0000256" key="1">
    <source>
        <dbReference type="SAM" id="Phobius"/>
    </source>
</evidence>
<evidence type="ECO:0000313" key="2">
    <source>
        <dbReference type="EMBL" id="PIS06451.1"/>
    </source>
</evidence>
<evidence type="ECO:0000313" key="3">
    <source>
        <dbReference type="Proteomes" id="UP000229056"/>
    </source>
</evidence>
<gene>
    <name evidence="2" type="ORF">COT80_00720</name>
</gene>
<comment type="caution">
    <text evidence="2">The sequence shown here is derived from an EMBL/GenBank/DDBJ whole genome shotgun (WGS) entry which is preliminary data.</text>
</comment>
<feature type="transmembrane region" description="Helical" evidence="1">
    <location>
        <begin position="337"/>
        <end position="360"/>
    </location>
</feature>
<sequence length="530" mass="62422">MAKPTNEMEWLIDIYGHDYSIKAPKDVEKIKLSQMVSKLGFFYEKFRNAIDYNEEHLVRRNSIERFLRRQLLLLLEKDSLKISESLIHEFIRARYLPNETLPETFIAEVARPIKKYIEIIDYININRLPNGTKLTDWIIGVASSEINEKLTPDTKEVATVNLMYSHLVDNITFRKTNIDEKEKNLQIYIATLRTLLKSDPSTSRYFLLKLYLPNWNLMNTEETQIFCHNLYSIKDKIDKNLAHPISFQLARIIKSQSVFFNILREVMENNKDNLKELFAEPELLESAIEEVVVTNYKKIKGKLIGTILRVILYIFFTKTILALAIELPYDYFIVHEINWYALGTNIIFHPLLMFFIAMTIKIPGVKNTQIIISEIKKIVYGEERKLVFKAKGLMRRGSFSYLIFNFIYIIMFAFSFGIIISILRYFHFNALSGLLFIFFLTIVSFFGFRLRNLAKQLSVIPRKDNLFSFIVDFISLPIIRVGRFFSTNFAKINIFLFLLDFLIETPFKMLVEFLEKTVSFINDKREEIIE</sequence>
<keyword evidence="1" id="KW-0472">Membrane</keyword>
<reference evidence="3" key="1">
    <citation type="submission" date="2017-09" db="EMBL/GenBank/DDBJ databases">
        <title>Depth-based differentiation of microbial function through sediment-hosted aquifers and enrichment of novel symbionts in the deep terrestrial subsurface.</title>
        <authorList>
            <person name="Probst A.J."/>
            <person name="Ladd B."/>
            <person name="Jarett J.K."/>
            <person name="Geller-Mcgrath D.E."/>
            <person name="Sieber C.M.K."/>
            <person name="Emerson J.B."/>
            <person name="Anantharaman K."/>
            <person name="Thomas B.C."/>
            <person name="Malmstrom R."/>
            <person name="Stieglmeier M."/>
            <person name="Klingl A."/>
            <person name="Woyke T."/>
            <person name="Ryan C.M."/>
            <person name="Banfield J.F."/>
        </authorList>
    </citation>
    <scope>NUCLEOTIDE SEQUENCE [LARGE SCALE GENOMIC DNA]</scope>
</reference>
<dbReference type="AlphaFoldDB" id="A0A2H0W784"/>
<keyword evidence="1" id="KW-1133">Transmembrane helix</keyword>
<protein>
    <submittedName>
        <fullName evidence="2">Uncharacterized protein</fullName>
    </submittedName>
</protein>
<feature type="transmembrane region" description="Helical" evidence="1">
    <location>
        <begin position="306"/>
        <end position="325"/>
    </location>
</feature>
<proteinExistence type="predicted"/>
<keyword evidence="1" id="KW-0812">Transmembrane</keyword>
<feature type="transmembrane region" description="Helical" evidence="1">
    <location>
        <begin position="426"/>
        <end position="446"/>
    </location>
</feature>
<feature type="transmembrane region" description="Helical" evidence="1">
    <location>
        <begin position="399"/>
        <end position="420"/>
    </location>
</feature>